<dbReference type="Proteomes" id="UP000217790">
    <property type="component" value="Unassembled WGS sequence"/>
</dbReference>
<dbReference type="SUPFAM" id="SSF51735">
    <property type="entry name" value="NAD(P)-binding Rossmann-fold domains"/>
    <property type="match status" value="1"/>
</dbReference>
<name>A0A2H3D265_ARMGA</name>
<accession>A0A2H3D265</accession>
<reference evidence="2" key="1">
    <citation type="journal article" date="2017" name="Nat. Ecol. Evol.">
        <title>Genome expansion and lineage-specific genetic innovations in the forest pathogenic fungi Armillaria.</title>
        <authorList>
            <person name="Sipos G."/>
            <person name="Prasanna A.N."/>
            <person name="Walter M.C."/>
            <person name="O'Connor E."/>
            <person name="Balint B."/>
            <person name="Krizsan K."/>
            <person name="Kiss B."/>
            <person name="Hess J."/>
            <person name="Varga T."/>
            <person name="Slot J."/>
            <person name="Riley R."/>
            <person name="Boka B."/>
            <person name="Rigling D."/>
            <person name="Barry K."/>
            <person name="Lee J."/>
            <person name="Mihaltcheva S."/>
            <person name="LaButti K."/>
            <person name="Lipzen A."/>
            <person name="Waldron R."/>
            <person name="Moloney N.M."/>
            <person name="Sperisen C."/>
            <person name="Kredics L."/>
            <person name="Vagvoelgyi C."/>
            <person name="Patrignani A."/>
            <person name="Fitzpatrick D."/>
            <person name="Nagy I."/>
            <person name="Doyle S."/>
            <person name="Anderson J.B."/>
            <person name="Grigoriev I.V."/>
            <person name="Gueldener U."/>
            <person name="Muensterkoetter M."/>
            <person name="Nagy L.G."/>
        </authorList>
    </citation>
    <scope>NUCLEOTIDE SEQUENCE [LARGE SCALE GENOMIC DNA]</scope>
    <source>
        <strain evidence="2">Ar21-2</strain>
    </source>
</reference>
<evidence type="ECO:0000313" key="1">
    <source>
        <dbReference type="EMBL" id="PBK89389.1"/>
    </source>
</evidence>
<keyword evidence="2" id="KW-1185">Reference proteome</keyword>
<dbReference type="AlphaFoldDB" id="A0A2H3D265"/>
<evidence type="ECO:0008006" key="3">
    <source>
        <dbReference type="Google" id="ProtNLM"/>
    </source>
</evidence>
<protein>
    <recommendedName>
        <fullName evidence="3">NAD(P)-binding protein</fullName>
    </recommendedName>
</protein>
<dbReference type="OrthoDB" id="10484785at2759"/>
<dbReference type="EMBL" id="KZ293669">
    <property type="protein sequence ID" value="PBK89389.1"/>
    <property type="molecule type" value="Genomic_DNA"/>
</dbReference>
<dbReference type="STRING" id="47427.A0A2H3D265"/>
<evidence type="ECO:0000313" key="2">
    <source>
        <dbReference type="Proteomes" id="UP000217790"/>
    </source>
</evidence>
<gene>
    <name evidence="1" type="ORF">ARMGADRAFT_1033433</name>
</gene>
<dbReference type="Gene3D" id="3.40.50.720">
    <property type="entry name" value="NAD(P)-binding Rossmann-like Domain"/>
    <property type="match status" value="1"/>
</dbReference>
<dbReference type="InParanoid" id="A0A2H3D265"/>
<organism evidence="1 2">
    <name type="scientific">Armillaria gallica</name>
    <name type="common">Bulbous honey fungus</name>
    <name type="synonym">Armillaria bulbosa</name>
    <dbReference type="NCBI Taxonomy" id="47427"/>
    <lineage>
        <taxon>Eukaryota</taxon>
        <taxon>Fungi</taxon>
        <taxon>Dikarya</taxon>
        <taxon>Basidiomycota</taxon>
        <taxon>Agaricomycotina</taxon>
        <taxon>Agaricomycetes</taxon>
        <taxon>Agaricomycetidae</taxon>
        <taxon>Agaricales</taxon>
        <taxon>Marasmiineae</taxon>
        <taxon>Physalacriaceae</taxon>
        <taxon>Armillaria</taxon>
    </lineage>
</organism>
<proteinExistence type="predicted"/>
<sequence length="278" mass="30775">MILCGRSTREDGHILRQHKRSCAQFMAISSTRQATSKIRQKSRVAYRLPGSGVKASNSSIKARTRTVCLAISSSSCSHPSVSLFVQTLSHTHHIEGVDGKPDILVNSAVIEGSLRDPDFTAKKFAATDPFEPETVQTWTDIFALNTIAPFFIVAYNVTNAALNELTLVLETGFAQRGILIQVNVLTPGMLASQLVSPEVLKAIKTKPLPRMVAPIPRRGKEPFMQSDFFSRRLPFKITSLGPYTSLGGCGRYLCWKMSRSECGDVRYRISKIRKAKRT</sequence>
<dbReference type="InterPro" id="IPR036291">
    <property type="entry name" value="NAD(P)-bd_dom_sf"/>
</dbReference>